<gene>
    <name evidence="2" type="ORF">QIE55_07025</name>
</gene>
<dbReference type="Proteomes" id="UP001230933">
    <property type="component" value="Chromosome"/>
</dbReference>
<accession>A0AAX3V7Z7</accession>
<evidence type="ECO:0000259" key="1">
    <source>
        <dbReference type="Pfam" id="PF04230"/>
    </source>
</evidence>
<dbReference type="EMBL" id="CP124545">
    <property type="protein sequence ID" value="WGV50963.2"/>
    <property type="molecule type" value="Genomic_DNA"/>
</dbReference>
<feature type="domain" description="Polysaccharide pyruvyl transferase" evidence="1">
    <location>
        <begin position="24"/>
        <end position="309"/>
    </location>
</feature>
<evidence type="ECO:0000313" key="2">
    <source>
        <dbReference type="EMBL" id="WGV50963.2"/>
    </source>
</evidence>
<sequence length="383" mass="42204">MRSLPEYNRDHPRILVIHAYSAQNSGDRLLVEETLELLRSVWPDSVVDVIATDAESFRHHPMANHVKFHQWASAWLPNPKKKASVRVSMLASSVTGGPAPVKILFEQADLIVAVGGGYLRGSSVSEALKTAGAHFGQLDLAARSRARKIYLPQSIGPFPNILRRRIASSLKAMDQVLVRDDRSRDLFADLTNVERISDLAVLKMAEVRTPRNIEITHGPVVVARELSRPGSYENTLSDLARSDHVVWAIQSTGGGNNDTPLTVKYSPGTPKPLQHYLESTENRVVVSTRLHGSLSALLAGKPSVHLGYERKSWGAFHDLGLEQYVLDARRTSATRVLDAVESIRDDPAAYWSLIDSRIEAVASQRECLLDSLAVPCHLPTVGQ</sequence>
<proteinExistence type="predicted"/>
<dbReference type="RefSeq" id="WP_308372105.1">
    <property type="nucleotide sequence ID" value="NZ_CP124545.1"/>
</dbReference>
<name>A0AAX3V7Z7_RHOER</name>
<dbReference type="AlphaFoldDB" id="A0AAX3V7Z7"/>
<reference evidence="2" key="1">
    <citation type="submission" date="2023-08" db="EMBL/GenBank/DDBJ databases">
        <title>Isolation and Characterization of Rhodococcus erythropolis MGMM8.</title>
        <authorList>
            <person name="Diabankana R.G.C."/>
            <person name="Afordoanyi D.M."/>
            <person name="Validov S.Z."/>
        </authorList>
    </citation>
    <scope>NUCLEOTIDE SEQUENCE</scope>
    <source>
        <strain evidence="2">MGMM8</strain>
    </source>
</reference>
<dbReference type="Pfam" id="PF04230">
    <property type="entry name" value="PS_pyruv_trans"/>
    <property type="match status" value="1"/>
</dbReference>
<protein>
    <submittedName>
        <fullName evidence="2">Polysaccharide pyruvyl transferase family protein</fullName>
    </submittedName>
</protein>
<organism evidence="2 3">
    <name type="scientific">Rhodococcus erythropolis</name>
    <name type="common">Arthrobacter picolinophilus</name>
    <dbReference type="NCBI Taxonomy" id="1833"/>
    <lineage>
        <taxon>Bacteria</taxon>
        <taxon>Bacillati</taxon>
        <taxon>Actinomycetota</taxon>
        <taxon>Actinomycetes</taxon>
        <taxon>Mycobacteriales</taxon>
        <taxon>Nocardiaceae</taxon>
        <taxon>Rhodococcus</taxon>
        <taxon>Rhodococcus erythropolis group</taxon>
    </lineage>
</organism>
<dbReference type="PANTHER" id="PTHR36836:SF1">
    <property type="entry name" value="COLANIC ACID BIOSYNTHESIS PROTEIN WCAK"/>
    <property type="match status" value="1"/>
</dbReference>
<dbReference type="GO" id="GO:0016740">
    <property type="term" value="F:transferase activity"/>
    <property type="evidence" value="ECO:0007669"/>
    <property type="project" value="UniProtKB-KW"/>
</dbReference>
<keyword evidence="2" id="KW-0808">Transferase</keyword>
<dbReference type="InterPro" id="IPR007345">
    <property type="entry name" value="Polysacch_pyruvyl_Trfase"/>
</dbReference>
<dbReference type="PANTHER" id="PTHR36836">
    <property type="entry name" value="COLANIC ACID BIOSYNTHESIS PROTEIN WCAK"/>
    <property type="match status" value="1"/>
</dbReference>
<evidence type="ECO:0000313" key="3">
    <source>
        <dbReference type="Proteomes" id="UP001230933"/>
    </source>
</evidence>